<dbReference type="InterPro" id="IPR023796">
    <property type="entry name" value="Serpin_dom"/>
</dbReference>
<dbReference type="InterPro" id="IPR042185">
    <property type="entry name" value="Serpin_sf_2"/>
</dbReference>
<dbReference type="InterPro" id="IPR000215">
    <property type="entry name" value="Serpin_fam"/>
</dbReference>
<dbReference type="Gene3D" id="3.30.497.10">
    <property type="entry name" value="Antithrombin, subunit I, domain 2"/>
    <property type="match status" value="1"/>
</dbReference>
<keyword evidence="3" id="KW-0732">Signal</keyword>
<dbReference type="GO" id="GO:0005615">
    <property type="term" value="C:extracellular space"/>
    <property type="evidence" value="ECO:0007669"/>
    <property type="project" value="InterPro"/>
</dbReference>
<dbReference type="PROSITE" id="PS00284">
    <property type="entry name" value="SERPIN"/>
    <property type="match status" value="1"/>
</dbReference>
<dbReference type="AlphaFoldDB" id="A0A3Q3X4Q1"/>
<dbReference type="SUPFAM" id="SSF56574">
    <property type="entry name" value="Serpins"/>
    <property type="match status" value="1"/>
</dbReference>
<dbReference type="PANTHER" id="PTHR11461:SF30">
    <property type="entry name" value="HEPARIN COFACTOR 2"/>
    <property type="match status" value="1"/>
</dbReference>
<reference evidence="5" key="1">
    <citation type="submission" date="2025-08" db="UniProtKB">
        <authorList>
            <consortium name="Ensembl"/>
        </authorList>
    </citation>
    <scope>IDENTIFICATION</scope>
</reference>
<organism evidence="5 6">
    <name type="scientific">Mola mola</name>
    <name type="common">Ocean sunfish</name>
    <name type="synonym">Tetraodon mola</name>
    <dbReference type="NCBI Taxonomy" id="94237"/>
    <lineage>
        <taxon>Eukaryota</taxon>
        <taxon>Metazoa</taxon>
        <taxon>Chordata</taxon>
        <taxon>Craniata</taxon>
        <taxon>Vertebrata</taxon>
        <taxon>Euteleostomi</taxon>
        <taxon>Actinopterygii</taxon>
        <taxon>Neopterygii</taxon>
        <taxon>Teleostei</taxon>
        <taxon>Neoteleostei</taxon>
        <taxon>Acanthomorphata</taxon>
        <taxon>Eupercaria</taxon>
        <taxon>Tetraodontiformes</taxon>
        <taxon>Molidae</taxon>
        <taxon>Mola</taxon>
    </lineage>
</organism>
<evidence type="ECO:0000259" key="4">
    <source>
        <dbReference type="SMART" id="SM00093"/>
    </source>
</evidence>
<dbReference type="SMART" id="SM00093">
    <property type="entry name" value="SERPIN"/>
    <property type="match status" value="1"/>
</dbReference>
<dbReference type="Gene3D" id="2.30.39.10">
    <property type="entry name" value="Alpha-1-antitrypsin, domain 1"/>
    <property type="match status" value="1"/>
</dbReference>
<feature type="domain" description="Serpin" evidence="4">
    <location>
        <begin position="140"/>
        <end position="501"/>
    </location>
</feature>
<dbReference type="InterPro" id="IPR036186">
    <property type="entry name" value="Serpin_sf"/>
</dbReference>
<dbReference type="GO" id="GO:0004867">
    <property type="term" value="F:serine-type endopeptidase inhibitor activity"/>
    <property type="evidence" value="ECO:0007669"/>
    <property type="project" value="InterPro"/>
</dbReference>
<dbReference type="Proteomes" id="UP000261620">
    <property type="component" value="Unplaced"/>
</dbReference>
<evidence type="ECO:0000256" key="2">
    <source>
        <dbReference type="RuleBase" id="RU000411"/>
    </source>
</evidence>
<dbReference type="InterPro" id="IPR023795">
    <property type="entry name" value="Serpin_CS"/>
</dbReference>
<dbReference type="OMA" id="NYNLVEP"/>
<evidence type="ECO:0000256" key="1">
    <source>
        <dbReference type="ARBA" id="ARBA00009500"/>
    </source>
</evidence>
<reference evidence="5" key="2">
    <citation type="submission" date="2025-09" db="UniProtKB">
        <authorList>
            <consortium name="Ensembl"/>
        </authorList>
    </citation>
    <scope>IDENTIFICATION</scope>
</reference>
<protein>
    <recommendedName>
        <fullName evidence="4">Serpin domain-containing protein</fullName>
    </recommendedName>
</protein>
<dbReference type="PANTHER" id="PTHR11461">
    <property type="entry name" value="SERINE PROTEASE INHIBITOR, SERPIN"/>
    <property type="match status" value="1"/>
</dbReference>
<dbReference type="PRINTS" id="PR00780">
    <property type="entry name" value="LEUSERPINII"/>
</dbReference>
<feature type="chain" id="PRO_5018714544" description="Serpin domain-containing protein" evidence="3">
    <location>
        <begin position="20"/>
        <end position="504"/>
    </location>
</feature>
<sequence>MWVIAIIYVACVVVSPSLAGIKELSSHFSDPKTDPKVVEEGAVDMEANPLEFHKENTVTNELIFDGFEDEDYIDFVKILAAGSDDYIEGDNIDEIATPAPDIDIFAEPSDPKIRRARLLRLFQGRSRLQRLNIINALFGFNLYRSLRNNVNQTDNILLAPAGISIAMAMMSLGAGPGTHSQLYKAMGFAEFVNASHHYDNTTVHKLFRKLTHRLFRRKFGYTLRAVNDVFVKNDVTVKDAFRAETKAYYFAEPQSVNFRNPGFLDKVNHRILRLTKGLIREPLKSVDPDMVLMLLNYLYFKGTWEQKFPKEMTHYRNFRVNEKTNVRVPMMTNKGNYLAAADHELDCDILQLLYRGNISMLIALPRKITGMRTLEQEISPTVVNKWLQNMTNRTREVVLPRFKLEQNYDLIHHLKEMGLTDLFKESGDLSEMTSEKVSINWLKHQGTITVNEEGTEAAALTQVGFMPLSSQIRFTVDHPFLFLIYEHRTDCLVFIGRVANPSQS</sequence>
<keyword evidence="6" id="KW-1185">Reference proteome</keyword>
<proteinExistence type="inferred from homology"/>
<dbReference type="GO" id="GO:0007596">
    <property type="term" value="P:blood coagulation"/>
    <property type="evidence" value="ECO:0007669"/>
    <property type="project" value="InterPro"/>
</dbReference>
<name>A0A3Q3X4Q1_MOLML</name>
<evidence type="ECO:0000256" key="3">
    <source>
        <dbReference type="SAM" id="SignalP"/>
    </source>
</evidence>
<accession>A0A3Q3X4Q1</accession>
<evidence type="ECO:0000313" key="5">
    <source>
        <dbReference type="Ensembl" id="ENSMMOP00000016959.1"/>
    </source>
</evidence>
<dbReference type="Pfam" id="PF00079">
    <property type="entry name" value="Serpin"/>
    <property type="match status" value="1"/>
</dbReference>
<comment type="similarity">
    <text evidence="1 2">Belongs to the serpin family.</text>
</comment>
<evidence type="ECO:0000313" key="6">
    <source>
        <dbReference type="Proteomes" id="UP000261620"/>
    </source>
</evidence>
<dbReference type="InterPro" id="IPR033831">
    <property type="entry name" value="HCII_serpin_dom"/>
</dbReference>
<feature type="signal peptide" evidence="3">
    <location>
        <begin position="1"/>
        <end position="19"/>
    </location>
</feature>
<dbReference type="CDD" id="cd02047">
    <property type="entry name" value="serpinD1_HCF2"/>
    <property type="match status" value="1"/>
</dbReference>
<dbReference type="Ensembl" id="ENSMMOT00000017242.1">
    <property type="protein sequence ID" value="ENSMMOP00000016959.1"/>
    <property type="gene ID" value="ENSMMOG00000012921.1"/>
</dbReference>
<dbReference type="InterPro" id="IPR042178">
    <property type="entry name" value="Serpin_sf_1"/>
</dbReference>
<dbReference type="FunFam" id="2.30.39.10:FF:000002">
    <property type="entry name" value="Serpin family D member 1"/>
    <property type="match status" value="1"/>
</dbReference>
<dbReference type="STRING" id="94237.ENSMMOP00000016959"/>